<dbReference type="InterPro" id="IPR000421">
    <property type="entry name" value="FA58C"/>
</dbReference>
<dbReference type="Gene3D" id="2.115.10.20">
    <property type="entry name" value="Glycosyl hydrolase domain, family 43"/>
    <property type="match status" value="1"/>
</dbReference>
<dbReference type="SUPFAM" id="SSF49265">
    <property type="entry name" value="Fibronectin type III"/>
    <property type="match status" value="1"/>
</dbReference>
<dbReference type="Proteomes" id="UP000799539">
    <property type="component" value="Unassembled WGS sequence"/>
</dbReference>
<feature type="signal peptide" evidence="1">
    <location>
        <begin position="1"/>
        <end position="19"/>
    </location>
</feature>
<feature type="chain" id="PRO_5025460795" evidence="1">
    <location>
        <begin position="20"/>
        <end position="564"/>
    </location>
</feature>
<evidence type="ECO:0000256" key="1">
    <source>
        <dbReference type="SAM" id="SignalP"/>
    </source>
</evidence>
<accession>A0A6A6FB58</accession>
<dbReference type="InterPro" id="IPR036116">
    <property type="entry name" value="FN3_sf"/>
</dbReference>
<dbReference type="InterPro" id="IPR023296">
    <property type="entry name" value="Glyco_hydro_beta-prop_sf"/>
</dbReference>
<dbReference type="SUPFAM" id="SSF75005">
    <property type="entry name" value="Arabinanase/levansucrase/invertase"/>
    <property type="match status" value="1"/>
</dbReference>
<dbReference type="Pfam" id="PF22633">
    <property type="entry name" value="F5_F8_type_C_2"/>
    <property type="match status" value="1"/>
</dbReference>
<feature type="domain" description="F5/8 type C" evidence="2">
    <location>
        <begin position="414"/>
        <end position="564"/>
    </location>
</feature>
<dbReference type="CDD" id="cd00063">
    <property type="entry name" value="FN3"/>
    <property type="match status" value="1"/>
</dbReference>
<dbReference type="CDD" id="cd18822">
    <property type="entry name" value="GH43_CtGH43-like"/>
    <property type="match status" value="1"/>
</dbReference>
<name>A0A6A6FB58_9PEZI</name>
<dbReference type="InterPro" id="IPR003961">
    <property type="entry name" value="FN3_dom"/>
</dbReference>
<gene>
    <name evidence="3" type="ORF">CERZMDRAFT_85946</name>
</gene>
<dbReference type="InterPro" id="IPR013783">
    <property type="entry name" value="Ig-like_fold"/>
</dbReference>
<keyword evidence="4" id="KW-1185">Reference proteome</keyword>
<dbReference type="OrthoDB" id="9970295at2759"/>
<evidence type="ECO:0000313" key="3">
    <source>
        <dbReference type="EMBL" id="KAF2210626.1"/>
    </source>
</evidence>
<sequence length="564" mass="60850">MPQLKLWTLLSALVRLTAAEFGVAGQLFALQGSSDVNNAKLAWAAVNSASTYRVEQKTGTGEYSTAATVSGTAHDIYNLNAGSTYSFRITALNGNNQVDQSSIATLVPYTAQGTYSTHDNTQPSSTRLKSKLEANGVYYQYNYEAYSNGSFNRFVEQTSSNGYDFTGDKTVLTGATLCAPANYSCKLEAVTFLKNPSTNQFVMYAHYEKSQDYSLGWIAVAHKDPTADTLTFDGAYQPLGHDSRDLGFFNDGDAAWIVTSTDTNTNNNIYSLTSNWTAIDHFVVQVNQGGHREAPAVAKSNGLYYLFTSRAAGWLPSQPQYISASSMAGPWSSPVDVANTATFGSQSGGVSLLSSGQLEMNSNRWSSNWPTQGGPTRQLMLPISECSSAPQGSEGFVSYHYYRTVKYSDDITATGQGIYGVQSGRILSNGRPSSSSAGDANISAANDGIQNDPANVFVPSSVPFWYQIDLQDSHAISQVDLTTKLVQGSETFYNYNVTGSADGQTFEVLADRSNAVDVGFSASFPTTTQRYRYIRINVESVINNINGHAASWAAGIHEVTVYGS</sequence>
<reference evidence="3" key="1">
    <citation type="journal article" date="2020" name="Stud. Mycol.">
        <title>101 Dothideomycetes genomes: a test case for predicting lifestyles and emergence of pathogens.</title>
        <authorList>
            <person name="Haridas S."/>
            <person name="Albert R."/>
            <person name="Binder M."/>
            <person name="Bloem J."/>
            <person name="Labutti K."/>
            <person name="Salamov A."/>
            <person name="Andreopoulos B."/>
            <person name="Baker S."/>
            <person name="Barry K."/>
            <person name="Bills G."/>
            <person name="Bluhm B."/>
            <person name="Cannon C."/>
            <person name="Castanera R."/>
            <person name="Culley D."/>
            <person name="Daum C."/>
            <person name="Ezra D."/>
            <person name="Gonzalez J."/>
            <person name="Henrissat B."/>
            <person name="Kuo A."/>
            <person name="Liang C."/>
            <person name="Lipzen A."/>
            <person name="Lutzoni F."/>
            <person name="Magnuson J."/>
            <person name="Mondo S."/>
            <person name="Nolan M."/>
            <person name="Ohm R."/>
            <person name="Pangilinan J."/>
            <person name="Park H.-J."/>
            <person name="Ramirez L."/>
            <person name="Alfaro M."/>
            <person name="Sun H."/>
            <person name="Tritt A."/>
            <person name="Yoshinaga Y."/>
            <person name="Zwiers L.-H."/>
            <person name="Turgeon B."/>
            <person name="Goodwin S."/>
            <person name="Spatafora J."/>
            <person name="Crous P."/>
            <person name="Grigoriev I."/>
        </authorList>
    </citation>
    <scope>NUCLEOTIDE SEQUENCE</scope>
    <source>
        <strain evidence="3">SCOH1-5</strain>
    </source>
</reference>
<dbReference type="PANTHER" id="PTHR22925:SF3">
    <property type="entry name" value="GLYCOSYL HYDROLASE FAMILY PROTEIN 43"/>
    <property type="match status" value="1"/>
</dbReference>
<dbReference type="AlphaFoldDB" id="A0A6A6FB58"/>
<keyword evidence="1" id="KW-0732">Signal</keyword>
<protein>
    <submittedName>
        <fullName evidence="3">Carbohydrate-binding module family 32 protein</fullName>
    </submittedName>
</protein>
<organism evidence="3 4">
    <name type="scientific">Cercospora zeae-maydis SCOH1-5</name>
    <dbReference type="NCBI Taxonomy" id="717836"/>
    <lineage>
        <taxon>Eukaryota</taxon>
        <taxon>Fungi</taxon>
        <taxon>Dikarya</taxon>
        <taxon>Ascomycota</taxon>
        <taxon>Pezizomycotina</taxon>
        <taxon>Dothideomycetes</taxon>
        <taxon>Dothideomycetidae</taxon>
        <taxon>Mycosphaerellales</taxon>
        <taxon>Mycosphaerellaceae</taxon>
        <taxon>Cercospora</taxon>
    </lineage>
</organism>
<dbReference type="EMBL" id="ML992680">
    <property type="protein sequence ID" value="KAF2210626.1"/>
    <property type="molecule type" value="Genomic_DNA"/>
</dbReference>
<dbReference type="PANTHER" id="PTHR22925">
    <property type="entry name" value="GLYCOSYL HYDROLASE 43 FAMILY MEMBER"/>
    <property type="match status" value="1"/>
</dbReference>
<dbReference type="InterPro" id="IPR008979">
    <property type="entry name" value="Galactose-bd-like_sf"/>
</dbReference>
<dbReference type="SUPFAM" id="SSF49785">
    <property type="entry name" value="Galactose-binding domain-like"/>
    <property type="match status" value="1"/>
</dbReference>
<dbReference type="PROSITE" id="PS50022">
    <property type="entry name" value="FA58C_3"/>
    <property type="match status" value="1"/>
</dbReference>
<dbReference type="Gene3D" id="2.60.120.260">
    <property type="entry name" value="Galactose-binding domain-like"/>
    <property type="match status" value="1"/>
</dbReference>
<dbReference type="Gene3D" id="2.60.40.10">
    <property type="entry name" value="Immunoglobulins"/>
    <property type="match status" value="1"/>
</dbReference>
<proteinExistence type="predicted"/>
<evidence type="ECO:0000313" key="4">
    <source>
        <dbReference type="Proteomes" id="UP000799539"/>
    </source>
</evidence>
<evidence type="ECO:0000259" key="2">
    <source>
        <dbReference type="PROSITE" id="PS50022"/>
    </source>
</evidence>